<evidence type="ECO:0000313" key="2">
    <source>
        <dbReference type="EMBL" id="KAF0767463.1"/>
    </source>
</evidence>
<keyword evidence="3" id="KW-1185">Reference proteome</keyword>
<evidence type="ECO:0000313" key="3">
    <source>
        <dbReference type="Proteomes" id="UP000478052"/>
    </source>
</evidence>
<feature type="compositionally biased region" description="Basic residues" evidence="1">
    <location>
        <begin position="127"/>
        <end position="138"/>
    </location>
</feature>
<sequence>MAEAQRFDNGRVFNGAMASSPVTLPSSYVAKYNRFVDNILGRINKVLRKNYDPVNVRLQTPTQTTDNKKKGTTSQKPKTKPKMESRESVRQTEVLKNGTVTAAPVTEKSATTVSQHPTAVNGTSARSQRKHHKHHRTSKAQNNKPKVTKNKPAAKPHSPPRARATMYGLSSLRRDGDVTVNVMNTHTTVKTKFLVGPLTLKVEKEHRRRRRHCIATEVRVFVNELCYRPYDATAISEIHIFYISLDFYHAGLFGRGAKKELRSATATTGELVGRLNLRVLTGGAATLHSIRVHQPKQLQIDSQDDHDKTREYMWRRSNMIAHLVSQKLMYATKSMLQPVPQKSTASKP</sequence>
<feature type="compositionally biased region" description="Polar residues" evidence="1">
    <location>
        <begin position="108"/>
        <end position="126"/>
    </location>
</feature>
<comment type="caution">
    <text evidence="2">The sequence shown here is derived from an EMBL/GenBank/DDBJ whole genome shotgun (WGS) entry which is preliminary data.</text>
</comment>
<name>A0A6G0Z9I8_APHCR</name>
<feature type="compositionally biased region" description="Basic residues" evidence="1">
    <location>
        <begin position="146"/>
        <end position="160"/>
    </location>
</feature>
<protein>
    <submittedName>
        <fullName evidence="2">Dentin sialophosphoprotein-like isoform X4</fullName>
    </submittedName>
</protein>
<accession>A0A6G0Z9I8</accession>
<reference evidence="2 3" key="1">
    <citation type="submission" date="2019-08" db="EMBL/GenBank/DDBJ databases">
        <title>Whole genome of Aphis craccivora.</title>
        <authorList>
            <person name="Voronova N.V."/>
            <person name="Shulinski R.S."/>
            <person name="Bandarenka Y.V."/>
            <person name="Zhorov D.G."/>
            <person name="Warner D."/>
        </authorList>
    </citation>
    <scope>NUCLEOTIDE SEQUENCE [LARGE SCALE GENOMIC DNA]</scope>
    <source>
        <strain evidence="2">180601</strain>
        <tissue evidence="2">Whole Body</tissue>
    </source>
</reference>
<dbReference type="AlphaFoldDB" id="A0A6G0Z9I8"/>
<evidence type="ECO:0000256" key="1">
    <source>
        <dbReference type="SAM" id="MobiDB-lite"/>
    </source>
</evidence>
<dbReference type="OrthoDB" id="6381952at2759"/>
<feature type="compositionally biased region" description="Basic and acidic residues" evidence="1">
    <location>
        <begin position="81"/>
        <end position="90"/>
    </location>
</feature>
<dbReference type="Proteomes" id="UP000478052">
    <property type="component" value="Unassembled WGS sequence"/>
</dbReference>
<organism evidence="2 3">
    <name type="scientific">Aphis craccivora</name>
    <name type="common">Cowpea aphid</name>
    <dbReference type="NCBI Taxonomy" id="307492"/>
    <lineage>
        <taxon>Eukaryota</taxon>
        <taxon>Metazoa</taxon>
        <taxon>Ecdysozoa</taxon>
        <taxon>Arthropoda</taxon>
        <taxon>Hexapoda</taxon>
        <taxon>Insecta</taxon>
        <taxon>Pterygota</taxon>
        <taxon>Neoptera</taxon>
        <taxon>Paraneoptera</taxon>
        <taxon>Hemiptera</taxon>
        <taxon>Sternorrhyncha</taxon>
        <taxon>Aphidomorpha</taxon>
        <taxon>Aphidoidea</taxon>
        <taxon>Aphididae</taxon>
        <taxon>Aphidini</taxon>
        <taxon>Aphis</taxon>
        <taxon>Aphis</taxon>
    </lineage>
</organism>
<gene>
    <name evidence="2" type="ORF">FWK35_00007347</name>
</gene>
<feature type="region of interest" description="Disordered" evidence="1">
    <location>
        <begin position="54"/>
        <end position="163"/>
    </location>
</feature>
<dbReference type="EMBL" id="VUJU01000963">
    <property type="protein sequence ID" value="KAF0767463.1"/>
    <property type="molecule type" value="Genomic_DNA"/>
</dbReference>
<proteinExistence type="predicted"/>